<keyword evidence="4 9" id="KW-0812">Transmembrane</keyword>
<dbReference type="PANTHER" id="PTHR11795">
    <property type="entry name" value="BRANCHED-CHAIN AMINO ACID TRANSPORT SYSTEM PERMEASE PROTEIN LIVH"/>
    <property type="match status" value="1"/>
</dbReference>
<dbReference type="PANTHER" id="PTHR11795:SF450">
    <property type="entry name" value="ABC TRANSPORTER PERMEASE PROTEIN"/>
    <property type="match status" value="1"/>
</dbReference>
<evidence type="ECO:0000256" key="8">
    <source>
        <dbReference type="ARBA" id="ARBA00037998"/>
    </source>
</evidence>
<reference evidence="11" key="1">
    <citation type="journal article" date="2019" name="Int. J. Syst. Evol. Microbiol.">
        <title>The Global Catalogue of Microorganisms (GCM) 10K type strain sequencing project: providing services to taxonomists for standard genome sequencing and annotation.</title>
        <authorList>
            <consortium name="The Broad Institute Genomics Platform"/>
            <consortium name="The Broad Institute Genome Sequencing Center for Infectious Disease"/>
            <person name="Wu L."/>
            <person name="Ma J."/>
        </authorList>
    </citation>
    <scope>NUCLEOTIDE SEQUENCE [LARGE SCALE GENOMIC DNA]</scope>
    <source>
        <strain evidence="11">SHR3</strain>
    </source>
</reference>
<evidence type="ECO:0000256" key="3">
    <source>
        <dbReference type="ARBA" id="ARBA00022475"/>
    </source>
</evidence>
<keyword evidence="6 9" id="KW-1133">Transmembrane helix</keyword>
<dbReference type="EMBL" id="JBHSOG010000016">
    <property type="protein sequence ID" value="MFC5768887.1"/>
    <property type="molecule type" value="Genomic_DNA"/>
</dbReference>
<feature type="transmembrane region" description="Helical" evidence="9">
    <location>
        <begin position="12"/>
        <end position="35"/>
    </location>
</feature>
<feature type="transmembrane region" description="Helical" evidence="9">
    <location>
        <begin position="270"/>
        <end position="288"/>
    </location>
</feature>
<comment type="subcellular location">
    <subcellularLocation>
        <location evidence="1">Cell membrane</location>
        <topology evidence="1">Multi-pass membrane protein</topology>
    </subcellularLocation>
</comment>
<dbReference type="Proteomes" id="UP001595974">
    <property type="component" value="Unassembled WGS sequence"/>
</dbReference>
<dbReference type="Pfam" id="PF02653">
    <property type="entry name" value="BPD_transp_2"/>
    <property type="match status" value="1"/>
</dbReference>
<evidence type="ECO:0000256" key="2">
    <source>
        <dbReference type="ARBA" id="ARBA00022448"/>
    </source>
</evidence>
<evidence type="ECO:0000256" key="7">
    <source>
        <dbReference type="ARBA" id="ARBA00023136"/>
    </source>
</evidence>
<evidence type="ECO:0000256" key="6">
    <source>
        <dbReference type="ARBA" id="ARBA00022989"/>
    </source>
</evidence>
<protein>
    <submittedName>
        <fullName evidence="10">Branched-chain amino acid ABC transporter permease</fullName>
    </submittedName>
</protein>
<feature type="transmembrane region" description="Helical" evidence="9">
    <location>
        <begin position="55"/>
        <end position="85"/>
    </location>
</feature>
<dbReference type="InterPro" id="IPR052157">
    <property type="entry name" value="BCAA_transport_permease"/>
</dbReference>
<accession>A0ABW1ANL6</accession>
<name>A0ABW1ANL6_9RHOO</name>
<keyword evidence="2" id="KW-0813">Transport</keyword>
<keyword evidence="3" id="KW-1003">Cell membrane</keyword>
<evidence type="ECO:0000256" key="9">
    <source>
        <dbReference type="SAM" id="Phobius"/>
    </source>
</evidence>
<keyword evidence="11" id="KW-1185">Reference proteome</keyword>
<organism evidence="10 11">
    <name type="scientific">Thauera sinica</name>
    <dbReference type="NCBI Taxonomy" id="2665146"/>
    <lineage>
        <taxon>Bacteria</taxon>
        <taxon>Pseudomonadati</taxon>
        <taxon>Pseudomonadota</taxon>
        <taxon>Betaproteobacteria</taxon>
        <taxon>Rhodocyclales</taxon>
        <taxon>Zoogloeaceae</taxon>
        <taxon>Thauera</taxon>
    </lineage>
</organism>
<proteinExistence type="inferred from homology"/>
<evidence type="ECO:0000313" key="10">
    <source>
        <dbReference type="EMBL" id="MFC5768887.1"/>
    </source>
</evidence>
<gene>
    <name evidence="10" type="ORF">ACFPTN_05840</name>
</gene>
<evidence type="ECO:0000313" key="11">
    <source>
        <dbReference type="Proteomes" id="UP001595974"/>
    </source>
</evidence>
<dbReference type="CDD" id="cd06582">
    <property type="entry name" value="TM_PBP1_LivH_like"/>
    <property type="match status" value="1"/>
</dbReference>
<feature type="transmembrane region" description="Helical" evidence="9">
    <location>
        <begin position="195"/>
        <end position="216"/>
    </location>
</feature>
<keyword evidence="7 9" id="KW-0472">Membrane</keyword>
<sequence>MREKQDMTELLQYVITGVTVGSIYGLIALGFVLVYNSSHVINFAQGDLQMIGGMMAVAVLTAGLPLPIAVVLGTLGGAGVGFLLYKAAIQPAGNAGPLPLVVITLGAALVIRGAAESVWGRGYYSLPAFSGDEAIHVMGVTVMPQSLWVLGLTAAVVIVLTRFFDATKTGKAILATSIDPDAATLMGIDTRRMKLLCFGLGGFLASVAGVAIAPIAFTYSTVGLMLGLKGFVAAVLGGLGNFKGAVLGGLILGITETMMSGYGASDYKDAVAFLLILVILVFMPRGLFGASGAERV</sequence>
<keyword evidence="5" id="KW-0029">Amino-acid transport</keyword>
<comment type="similarity">
    <text evidence="8">Belongs to the binding-protein-dependent transport system permease family. LivHM subfamily.</text>
</comment>
<evidence type="ECO:0000256" key="1">
    <source>
        <dbReference type="ARBA" id="ARBA00004651"/>
    </source>
</evidence>
<comment type="caution">
    <text evidence="10">The sequence shown here is derived from an EMBL/GenBank/DDBJ whole genome shotgun (WGS) entry which is preliminary data.</text>
</comment>
<dbReference type="InterPro" id="IPR001851">
    <property type="entry name" value="ABC_transp_permease"/>
</dbReference>
<feature type="transmembrane region" description="Helical" evidence="9">
    <location>
        <begin position="135"/>
        <end position="161"/>
    </location>
</feature>
<evidence type="ECO:0000256" key="5">
    <source>
        <dbReference type="ARBA" id="ARBA00022970"/>
    </source>
</evidence>
<feature type="transmembrane region" description="Helical" evidence="9">
    <location>
        <begin position="97"/>
        <end position="115"/>
    </location>
</feature>
<evidence type="ECO:0000256" key="4">
    <source>
        <dbReference type="ARBA" id="ARBA00022692"/>
    </source>
</evidence>
<dbReference type="RefSeq" id="WP_232516482.1">
    <property type="nucleotide sequence ID" value="NZ_JBHSOG010000016.1"/>
</dbReference>